<gene>
    <name evidence="1" type="ORF">ECRASSUSDP1_LOCUS24761</name>
</gene>
<dbReference type="EMBL" id="CAMPGE010025517">
    <property type="protein sequence ID" value="CAI2383265.1"/>
    <property type="molecule type" value="Genomic_DNA"/>
</dbReference>
<keyword evidence="2" id="KW-1185">Reference proteome</keyword>
<evidence type="ECO:0000313" key="2">
    <source>
        <dbReference type="Proteomes" id="UP001295684"/>
    </source>
</evidence>
<protein>
    <submittedName>
        <fullName evidence="1">Uncharacterized protein</fullName>
    </submittedName>
</protein>
<comment type="caution">
    <text evidence="1">The sequence shown here is derived from an EMBL/GenBank/DDBJ whole genome shotgun (WGS) entry which is preliminary data.</text>
</comment>
<name>A0AAD1Y1Y2_EUPCR</name>
<dbReference type="Proteomes" id="UP001295684">
    <property type="component" value="Unassembled WGS sequence"/>
</dbReference>
<sequence>MNKAKVLVGPKIQFTFTGLRKPYSNEFSFLSEGKLPSLNRRPLIDMRKRRELVNKTLVKIEKQRKFMSLSPKSPNRYFKKDLRPPKFFCKLNNDKWVPITKELCEKFKKKRNARKWFQREMLGHTNPRRMTVRATSYYNL</sequence>
<accession>A0AAD1Y1Y2</accession>
<organism evidence="1 2">
    <name type="scientific">Euplotes crassus</name>
    <dbReference type="NCBI Taxonomy" id="5936"/>
    <lineage>
        <taxon>Eukaryota</taxon>
        <taxon>Sar</taxon>
        <taxon>Alveolata</taxon>
        <taxon>Ciliophora</taxon>
        <taxon>Intramacronucleata</taxon>
        <taxon>Spirotrichea</taxon>
        <taxon>Hypotrichia</taxon>
        <taxon>Euplotida</taxon>
        <taxon>Euplotidae</taxon>
        <taxon>Moneuplotes</taxon>
    </lineage>
</organism>
<reference evidence="1" key="1">
    <citation type="submission" date="2023-07" db="EMBL/GenBank/DDBJ databases">
        <authorList>
            <consortium name="AG Swart"/>
            <person name="Singh M."/>
            <person name="Singh A."/>
            <person name="Seah K."/>
            <person name="Emmerich C."/>
        </authorList>
    </citation>
    <scope>NUCLEOTIDE SEQUENCE</scope>
    <source>
        <strain evidence="1">DP1</strain>
    </source>
</reference>
<proteinExistence type="predicted"/>
<dbReference type="AlphaFoldDB" id="A0AAD1Y1Y2"/>
<evidence type="ECO:0000313" key="1">
    <source>
        <dbReference type="EMBL" id="CAI2383265.1"/>
    </source>
</evidence>